<dbReference type="InterPro" id="IPR057192">
    <property type="entry name" value="DUF7870"/>
</dbReference>
<dbReference type="EMBL" id="JACGWN010000003">
    <property type="protein sequence ID" value="KAL0454356.1"/>
    <property type="molecule type" value="Genomic_DNA"/>
</dbReference>
<comment type="caution">
    <text evidence="3">The sequence shown here is derived from an EMBL/GenBank/DDBJ whole genome shotgun (WGS) entry which is preliminary data.</text>
</comment>
<protein>
    <recommendedName>
        <fullName evidence="2">DUF7870 domain-containing protein</fullName>
    </recommendedName>
</protein>
<feature type="region of interest" description="Disordered" evidence="1">
    <location>
        <begin position="151"/>
        <end position="172"/>
    </location>
</feature>
<reference evidence="3" key="2">
    <citation type="journal article" date="2024" name="Plant">
        <title>Genomic evolution and insights into agronomic trait innovations of Sesamum species.</title>
        <authorList>
            <person name="Miao H."/>
            <person name="Wang L."/>
            <person name="Qu L."/>
            <person name="Liu H."/>
            <person name="Sun Y."/>
            <person name="Le M."/>
            <person name="Wang Q."/>
            <person name="Wei S."/>
            <person name="Zheng Y."/>
            <person name="Lin W."/>
            <person name="Duan Y."/>
            <person name="Cao H."/>
            <person name="Xiong S."/>
            <person name="Wang X."/>
            <person name="Wei L."/>
            <person name="Li C."/>
            <person name="Ma Q."/>
            <person name="Ju M."/>
            <person name="Zhao R."/>
            <person name="Li G."/>
            <person name="Mu C."/>
            <person name="Tian Q."/>
            <person name="Mei H."/>
            <person name="Zhang T."/>
            <person name="Gao T."/>
            <person name="Zhang H."/>
        </authorList>
    </citation>
    <scope>NUCLEOTIDE SEQUENCE</scope>
    <source>
        <strain evidence="3">KEN1</strain>
    </source>
</reference>
<feature type="compositionally biased region" description="Gly residues" evidence="1">
    <location>
        <begin position="152"/>
        <end position="163"/>
    </location>
</feature>
<dbReference type="PANTHER" id="PTHR33597:SF11">
    <property type="entry name" value="OS07G0620600 PROTEIN"/>
    <property type="match status" value="1"/>
</dbReference>
<feature type="domain" description="DUF7870" evidence="2">
    <location>
        <begin position="2"/>
        <end position="76"/>
    </location>
</feature>
<reference evidence="3" key="1">
    <citation type="submission" date="2020-06" db="EMBL/GenBank/DDBJ databases">
        <authorList>
            <person name="Li T."/>
            <person name="Hu X."/>
            <person name="Zhang T."/>
            <person name="Song X."/>
            <person name="Zhang H."/>
            <person name="Dai N."/>
            <person name="Sheng W."/>
            <person name="Hou X."/>
            <person name="Wei L."/>
        </authorList>
    </citation>
    <scope>NUCLEOTIDE SEQUENCE</scope>
    <source>
        <strain evidence="3">KEN1</strain>
        <tissue evidence="3">Leaf</tissue>
    </source>
</reference>
<evidence type="ECO:0000259" key="2">
    <source>
        <dbReference type="Pfam" id="PF25276"/>
    </source>
</evidence>
<dbReference type="AlphaFoldDB" id="A0AAW2XKS4"/>
<name>A0AAW2XKS4_9LAMI</name>
<dbReference type="Pfam" id="PF25276">
    <property type="entry name" value="DUF7870"/>
    <property type="match status" value="1"/>
</dbReference>
<evidence type="ECO:0000313" key="3">
    <source>
        <dbReference type="EMBL" id="KAL0454356.1"/>
    </source>
</evidence>
<organism evidence="3">
    <name type="scientific">Sesamum latifolium</name>
    <dbReference type="NCBI Taxonomy" id="2727402"/>
    <lineage>
        <taxon>Eukaryota</taxon>
        <taxon>Viridiplantae</taxon>
        <taxon>Streptophyta</taxon>
        <taxon>Embryophyta</taxon>
        <taxon>Tracheophyta</taxon>
        <taxon>Spermatophyta</taxon>
        <taxon>Magnoliopsida</taxon>
        <taxon>eudicotyledons</taxon>
        <taxon>Gunneridae</taxon>
        <taxon>Pentapetalae</taxon>
        <taxon>asterids</taxon>
        <taxon>lamiids</taxon>
        <taxon>Lamiales</taxon>
        <taxon>Pedaliaceae</taxon>
        <taxon>Sesamum</taxon>
    </lineage>
</organism>
<sequence length="221" mass="23866">MKKVRHEDYVVMKAEAQLVEEMLKTKALCLVDELFLECDNQWQDGDEENGSKRAYWQCLALYGKVRDEGIAVHQWWNGFSVVKELHVLGCSPLQWVVVAVCGGGKTGGNGTPPGNVVGGKLGVDGSPNGGNCGKLGVEGDERNGGKDVVGPGNVGMEGNGRLGTPGNDGARSRRLPAAADALSRPGNDRATRIMSNMKDLQETMLYIMYLIKRRCIELGMS</sequence>
<proteinExistence type="predicted"/>
<accession>A0AAW2XKS4</accession>
<gene>
    <name evidence="3" type="ORF">Slati_0774800</name>
</gene>
<dbReference type="PANTHER" id="PTHR33597">
    <property type="entry name" value="OS02G0760400 PROTEIN"/>
    <property type="match status" value="1"/>
</dbReference>
<evidence type="ECO:0000256" key="1">
    <source>
        <dbReference type="SAM" id="MobiDB-lite"/>
    </source>
</evidence>